<feature type="region of interest" description="Disordered" evidence="1">
    <location>
        <begin position="31"/>
        <end position="51"/>
    </location>
</feature>
<evidence type="ECO:0000256" key="1">
    <source>
        <dbReference type="SAM" id="MobiDB-lite"/>
    </source>
</evidence>
<reference evidence="3" key="1">
    <citation type="submission" date="2012-02" db="EMBL/GenBank/DDBJ databases">
        <title>Genome sequencing of Giardia lamblia Genotypes A2 and B isolates (DH and GS) and comparative analysis with the genomes of Genotypes A1 and E (WB and Pig).</title>
        <authorList>
            <person name="Adam R."/>
            <person name="Dahlstrom E."/>
            <person name="Martens C."/>
            <person name="Bruno D."/>
            <person name="Barbian K."/>
            <person name="Porcella S.F."/>
            <person name="Nash T."/>
        </authorList>
    </citation>
    <scope>NUCLEOTIDE SEQUENCE</scope>
    <source>
        <strain evidence="3">GS</strain>
    </source>
</reference>
<dbReference type="Proteomes" id="UP000018040">
    <property type="component" value="Unassembled WGS sequence"/>
</dbReference>
<dbReference type="AlphaFoldDB" id="V6TYD6"/>
<organism evidence="2 3">
    <name type="scientific">Giardia intestinalis</name>
    <name type="common">Giardia lamblia</name>
    <dbReference type="NCBI Taxonomy" id="5741"/>
    <lineage>
        <taxon>Eukaryota</taxon>
        <taxon>Metamonada</taxon>
        <taxon>Diplomonadida</taxon>
        <taxon>Hexamitidae</taxon>
        <taxon>Giardiinae</taxon>
        <taxon>Giardia</taxon>
    </lineage>
</organism>
<evidence type="ECO:0000313" key="3">
    <source>
        <dbReference type="Proteomes" id="UP000018040"/>
    </source>
</evidence>
<dbReference type="VEuPathDB" id="GiardiaDB:DHA2_11248"/>
<dbReference type="VEuPathDB" id="GiardiaDB:GL50803_0011248"/>
<reference evidence="2 3" key="2">
    <citation type="journal article" date="2013" name="Genome Biol. Evol.">
        <title>Genome sequencing of Giardia lamblia genotypes A2 and B isolates (DH and GS) and comparative analysis with the genomes of genotypes A1 and E (WB and Pig).</title>
        <authorList>
            <person name="Adam R.D."/>
            <person name="Dahlstrom E.W."/>
            <person name="Martens C.A."/>
            <person name="Bruno D.P."/>
            <person name="Barbian K.D."/>
            <person name="Ricklefs S.M."/>
            <person name="Hernandez M.M."/>
            <person name="Narla N.P."/>
            <person name="Patel R.B."/>
            <person name="Porcella S.F."/>
            <person name="Nash T.E."/>
        </authorList>
    </citation>
    <scope>NUCLEOTIDE SEQUENCE [LARGE SCALE GENOMIC DNA]</scope>
    <source>
        <strain evidence="2 3">GS</strain>
    </source>
</reference>
<dbReference type="EMBL" id="AHHH01000050">
    <property type="protein sequence ID" value="ESU43377.1"/>
    <property type="molecule type" value="Genomic_DNA"/>
</dbReference>
<accession>V6TYD6</accession>
<sequence length="268" mass="30604">MMNLLQPPTEGIFAHLGLLFTPSFESVTLDRRQEVPRRLGRDSDLPDNEEAAKAEKLQKLLTKQVIDIAEMQSHSRLEEKDAISRAKRRQEVNARRAGLIKEKFKQVHSFQAPKAQDRVMGALGTDLSKSSPAPPSRIEMDFKDAQSIEELEAKIRDKLKVMLMRCFSTKLAQPETSNAELLAEIFAPTMAAHVHEQNKKYIMVNDTTDVSEYRFGSAEYIEELRRQLTRLFDGKRALGPDYRARKIIQFSKATLQQLKLAPAGHEWE</sequence>
<dbReference type="OrthoDB" id="10250709at2759"/>
<comment type="caution">
    <text evidence="2">The sequence shown here is derived from an EMBL/GenBank/DDBJ whole genome shotgun (WGS) entry which is preliminary data.</text>
</comment>
<name>V6TYD6_GIAIN</name>
<protein>
    <submittedName>
        <fullName evidence="2">Uncharacterized protein</fullName>
    </submittedName>
</protein>
<gene>
    <name evidence="2" type="ORF">GSB_11248</name>
</gene>
<evidence type="ECO:0000313" key="2">
    <source>
        <dbReference type="EMBL" id="ESU43377.1"/>
    </source>
</evidence>
<proteinExistence type="predicted"/>